<proteinExistence type="predicted"/>
<sequence>QPIPPVSRGTHIRPSPLPRQLASFPFPFFPTIDAPPVPRVVSTYILKRGGAMDQQQQQVRRKRNGVVQVLDGSDIRALVENKEVFARFVHDRFRKLDADGDGRLSVKELQPAVADIGAAIGLPARGSSRQADHIYAEVLNEFTHGKQDSVSKSEFERVLSDILLGMAAGLKRDPIVILRINGEDLNEFVESPRYEPESVAIFSQVQPGNNATLRQCLLDALRQLTVDHGMPPASDSWVMENVVEPALQELHVDQLEQPVSQAFFFQEFKKFLGVITQRLQQHPVIVAYTENTFDGSGIRRLLSNKFEFDKLLDSVWRDVPKEHKERTSKEFLRVALDRMADSASLPPYGAVDQVDAVVNEAFKMANADDGKTVDEAEFKKLLTEILGAIMLQLDGNPISVTTNTVVHEPMSNSTSLLSTAPPSPVVSSPGVDD</sequence>
<feature type="region of interest" description="Disordered" evidence="2">
    <location>
        <begin position="411"/>
        <end position="433"/>
    </location>
</feature>
<dbReference type="EMBL" id="CP144748">
    <property type="protein sequence ID" value="WVZ71201.1"/>
    <property type="molecule type" value="Genomic_DNA"/>
</dbReference>
<dbReference type="PROSITE" id="PS50222">
    <property type="entry name" value="EF_HAND_2"/>
    <property type="match status" value="2"/>
</dbReference>
<feature type="domain" description="EF-hand" evidence="3">
    <location>
        <begin position="353"/>
        <end position="388"/>
    </location>
</feature>
<dbReference type="Gene3D" id="1.10.238.10">
    <property type="entry name" value="EF-hand"/>
    <property type="match status" value="1"/>
</dbReference>
<dbReference type="GO" id="GO:0005509">
    <property type="term" value="F:calcium ion binding"/>
    <property type="evidence" value="ECO:0007669"/>
    <property type="project" value="InterPro"/>
</dbReference>
<dbReference type="InterPro" id="IPR018247">
    <property type="entry name" value="EF_Hand_1_Ca_BS"/>
</dbReference>
<dbReference type="AlphaFoldDB" id="A0AAQ3WRW2"/>
<keyword evidence="5" id="KW-1185">Reference proteome</keyword>
<dbReference type="PROSITE" id="PS00018">
    <property type="entry name" value="EF_HAND_1"/>
    <property type="match status" value="1"/>
</dbReference>
<dbReference type="Pfam" id="PF13499">
    <property type="entry name" value="EF-hand_7"/>
    <property type="match status" value="1"/>
</dbReference>
<dbReference type="InterPro" id="IPR002048">
    <property type="entry name" value="EF_hand_dom"/>
</dbReference>
<feature type="domain" description="EF-hand" evidence="3">
    <location>
        <begin position="84"/>
        <end position="119"/>
    </location>
</feature>
<dbReference type="InterPro" id="IPR011992">
    <property type="entry name" value="EF-hand-dom_pair"/>
</dbReference>
<dbReference type="SUPFAM" id="SSF47473">
    <property type="entry name" value="EF-hand"/>
    <property type="match status" value="1"/>
</dbReference>
<evidence type="ECO:0000259" key="3">
    <source>
        <dbReference type="PROSITE" id="PS50222"/>
    </source>
</evidence>
<organism evidence="4 5">
    <name type="scientific">Paspalum notatum var. saurae</name>
    <dbReference type="NCBI Taxonomy" id="547442"/>
    <lineage>
        <taxon>Eukaryota</taxon>
        <taxon>Viridiplantae</taxon>
        <taxon>Streptophyta</taxon>
        <taxon>Embryophyta</taxon>
        <taxon>Tracheophyta</taxon>
        <taxon>Spermatophyta</taxon>
        <taxon>Magnoliopsida</taxon>
        <taxon>Liliopsida</taxon>
        <taxon>Poales</taxon>
        <taxon>Poaceae</taxon>
        <taxon>PACMAD clade</taxon>
        <taxon>Panicoideae</taxon>
        <taxon>Andropogonodae</taxon>
        <taxon>Paspaleae</taxon>
        <taxon>Paspalinae</taxon>
        <taxon>Paspalum</taxon>
    </lineage>
</organism>
<dbReference type="SMART" id="SM00054">
    <property type="entry name" value="EFh"/>
    <property type="match status" value="2"/>
</dbReference>
<protein>
    <recommendedName>
        <fullName evidence="3">EF-hand domain-containing protein</fullName>
    </recommendedName>
</protein>
<name>A0AAQ3WRW2_PASNO</name>
<gene>
    <name evidence="4" type="ORF">U9M48_019816</name>
</gene>
<dbReference type="PANTHER" id="PTHR34574">
    <property type="entry name" value="CALCIUM-BINDING EF-HAND FAMILY PROTEIN-RELATED"/>
    <property type="match status" value="1"/>
</dbReference>
<evidence type="ECO:0000256" key="1">
    <source>
        <dbReference type="ARBA" id="ARBA00022837"/>
    </source>
</evidence>
<evidence type="ECO:0000313" key="4">
    <source>
        <dbReference type="EMBL" id="WVZ71201.1"/>
    </source>
</evidence>
<keyword evidence="1" id="KW-0106">Calcium</keyword>
<feature type="non-terminal residue" evidence="4">
    <location>
        <position position="433"/>
    </location>
</feature>
<dbReference type="Proteomes" id="UP001341281">
    <property type="component" value="Chromosome 04"/>
</dbReference>
<accession>A0AAQ3WRW2</accession>
<reference evidence="4 5" key="1">
    <citation type="submission" date="2024-02" db="EMBL/GenBank/DDBJ databases">
        <title>High-quality chromosome-scale genome assembly of Pensacola bahiagrass (Paspalum notatum Flugge var. saurae).</title>
        <authorList>
            <person name="Vega J.M."/>
            <person name="Podio M."/>
            <person name="Orjuela J."/>
            <person name="Siena L.A."/>
            <person name="Pessino S.C."/>
            <person name="Combes M.C."/>
            <person name="Mariac C."/>
            <person name="Albertini E."/>
            <person name="Pupilli F."/>
            <person name="Ortiz J.P.A."/>
            <person name="Leblanc O."/>
        </authorList>
    </citation>
    <scope>NUCLEOTIDE SEQUENCE [LARGE SCALE GENOMIC DNA]</scope>
    <source>
        <strain evidence="4">R1</strain>
        <tissue evidence="4">Leaf</tissue>
    </source>
</reference>
<dbReference type="PANTHER" id="PTHR34574:SF13">
    <property type="entry name" value="EF-HAND DOMAIN-CONTAINING PROTEIN"/>
    <property type="match status" value="1"/>
</dbReference>
<evidence type="ECO:0000313" key="5">
    <source>
        <dbReference type="Proteomes" id="UP001341281"/>
    </source>
</evidence>
<evidence type="ECO:0000256" key="2">
    <source>
        <dbReference type="SAM" id="MobiDB-lite"/>
    </source>
</evidence>